<evidence type="ECO:0000313" key="2">
    <source>
        <dbReference type="EMBL" id="KAG7095251.1"/>
    </source>
</evidence>
<dbReference type="Pfam" id="PF00856">
    <property type="entry name" value="SET"/>
    <property type="match status" value="1"/>
</dbReference>
<reference evidence="2" key="1">
    <citation type="journal article" date="2021" name="Genome Biol. Evol.">
        <title>The assembled and annotated genome of the fairy-ring fungus Marasmius oreades.</title>
        <authorList>
            <person name="Hiltunen M."/>
            <person name="Ament-Velasquez S.L."/>
            <person name="Johannesson H."/>
        </authorList>
    </citation>
    <scope>NUCLEOTIDE SEQUENCE</scope>
    <source>
        <strain evidence="2">03SP1</strain>
    </source>
</reference>
<dbReference type="KEGG" id="more:E1B28_006024"/>
<dbReference type="PROSITE" id="PS50280">
    <property type="entry name" value="SET"/>
    <property type="match status" value="1"/>
</dbReference>
<comment type="caution">
    <text evidence="2">The sequence shown here is derived from an EMBL/GenBank/DDBJ whole genome shotgun (WGS) entry which is preliminary data.</text>
</comment>
<name>A0A9P7UW00_9AGAR</name>
<accession>A0A9P7UW00</accession>
<dbReference type="SMART" id="SM00317">
    <property type="entry name" value="SET"/>
    <property type="match status" value="1"/>
</dbReference>
<evidence type="ECO:0000313" key="3">
    <source>
        <dbReference type="Proteomes" id="UP001049176"/>
    </source>
</evidence>
<dbReference type="Gene3D" id="2.170.270.10">
    <property type="entry name" value="SET domain"/>
    <property type="match status" value="1"/>
</dbReference>
<dbReference type="PANTHER" id="PTHR12197:SF294">
    <property type="entry name" value="POTENTIAL PROTEIN LYSINE METHYLTRANSFERASE SET6"/>
    <property type="match status" value="1"/>
</dbReference>
<proteinExistence type="predicted"/>
<dbReference type="InterPro" id="IPR001214">
    <property type="entry name" value="SET_dom"/>
</dbReference>
<organism evidence="2 3">
    <name type="scientific">Marasmius oreades</name>
    <name type="common">fairy-ring Marasmius</name>
    <dbReference type="NCBI Taxonomy" id="181124"/>
    <lineage>
        <taxon>Eukaryota</taxon>
        <taxon>Fungi</taxon>
        <taxon>Dikarya</taxon>
        <taxon>Basidiomycota</taxon>
        <taxon>Agaricomycotina</taxon>
        <taxon>Agaricomycetes</taxon>
        <taxon>Agaricomycetidae</taxon>
        <taxon>Agaricales</taxon>
        <taxon>Marasmiineae</taxon>
        <taxon>Marasmiaceae</taxon>
        <taxon>Marasmius</taxon>
    </lineage>
</organism>
<dbReference type="OrthoDB" id="1028014at2759"/>
<dbReference type="RefSeq" id="XP_043011721.1">
    <property type="nucleotide sequence ID" value="XM_043150632.1"/>
</dbReference>
<dbReference type="InterPro" id="IPR046341">
    <property type="entry name" value="SET_dom_sf"/>
</dbReference>
<dbReference type="CDD" id="cd20071">
    <property type="entry name" value="SET_SMYD"/>
    <property type="match status" value="1"/>
</dbReference>
<dbReference type="GeneID" id="66075100"/>
<dbReference type="Proteomes" id="UP001049176">
    <property type="component" value="Chromosome 3"/>
</dbReference>
<gene>
    <name evidence="2" type="ORF">E1B28_006024</name>
</gene>
<dbReference type="AlphaFoldDB" id="A0A9P7UW00"/>
<dbReference type="EMBL" id="CM032183">
    <property type="protein sequence ID" value="KAG7095251.1"/>
    <property type="molecule type" value="Genomic_DNA"/>
</dbReference>
<protein>
    <recommendedName>
        <fullName evidence="1">SET domain-containing protein</fullName>
    </recommendedName>
</protein>
<dbReference type="GO" id="GO:0005634">
    <property type="term" value="C:nucleus"/>
    <property type="evidence" value="ECO:0007669"/>
    <property type="project" value="TreeGrafter"/>
</dbReference>
<feature type="domain" description="SET" evidence="1">
    <location>
        <begin position="2"/>
        <end position="313"/>
    </location>
</feature>
<dbReference type="SUPFAM" id="SSF82199">
    <property type="entry name" value="SET domain"/>
    <property type="match status" value="1"/>
</dbReference>
<dbReference type="InterPro" id="IPR050869">
    <property type="entry name" value="H3K4_H4K5_MeTrfase"/>
</dbReference>
<sequence length="348" mass="39939">MCGLYVIKPTLCGGRGVFATHPISKGTLLHTSHGPYASVIYREYRKEVCAQCFAYAFDSKRSTWSVKVERLAGFWFCGEDCRSVWVRRHVWAGVNLAGQMQASVNKLDKTLKKTKGARTTSSPNPSINLGSCNMTQESLDLAWRAAERHTLLEQLSDLELDMVRFLTTAMINRYVEDVYQPSPQDYHALSGNWTGLMKLQNNELDYVRSKPHILASHLRVYAFMRSAVIPILRPYVETTDMIRQLLGRDQGNSFGLYEVLDDNEMFGYAIYISGSYFNHSCSPNVRKERAGREMRFFTTRDVQPGEELCTNYIDINDGVKDRRDNLSKDWYFDCACQRCEWELESLAM</sequence>
<keyword evidence="3" id="KW-1185">Reference proteome</keyword>
<evidence type="ECO:0000259" key="1">
    <source>
        <dbReference type="PROSITE" id="PS50280"/>
    </source>
</evidence>
<dbReference type="PANTHER" id="PTHR12197">
    <property type="entry name" value="HISTONE-LYSINE N-METHYLTRANSFERASE SMYD"/>
    <property type="match status" value="1"/>
</dbReference>